<sequence length="188" mass="19438">MPGAPGPFPGPPMPGPRGPRQGAGKRRGLVIAAAVGVVLVVGGIGAALDDDGGKPETKPSASAKPETAVAGPDGKPGVPSRETWEYVASAHRTAFVAYLRALDPGLTPTSPGARARPLRRAVNVCLDIHQGKPDATVLHNTAYRYNGGQASVPQGSQKARRILAAVKRWICADPGLRAHFAKTHERAG</sequence>
<evidence type="ECO:0000313" key="3">
    <source>
        <dbReference type="EMBL" id="MFC6883807.1"/>
    </source>
</evidence>
<name>A0ABW2CQ36_9ACTN</name>
<feature type="transmembrane region" description="Helical" evidence="2">
    <location>
        <begin position="29"/>
        <end position="48"/>
    </location>
</feature>
<reference evidence="4" key="1">
    <citation type="journal article" date="2019" name="Int. J. Syst. Evol. Microbiol.">
        <title>The Global Catalogue of Microorganisms (GCM) 10K type strain sequencing project: providing services to taxonomists for standard genome sequencing and annotation.</title>
        <authorList>
            <consortium name="The Broad Institute Genomics Platform"/>
            <consortium name="The Broad Institute Genome Sequencing Center for Infectious Disease"/>
            <person name="Wu L."/>
            <person name="Ma J."/>
        </authorList>
    </citation>
    <scope>NUCLEOTIDE SEQUENCE [LARGE SCALE GENOMIC DNA]</scope>
    <source>
        <strain evidence="4">JCM 3369</strain>
    </source>
</reference>
<evidence type="ECO:0000313" key="4">
    <source>
        <dbReference type="Proteomes" id="UP001596380"/>
    </source>
</evidence>
<proteinExistence type="predicted"/>
<evidence type="ECO:0000256" key="2">
    <source>
        <dbReference type="SAM" id="Phobius"/>
    </source>
</evidence>
<protein>
    <submittedName>
        <fullName evidence="3">Uncharacterized protein</fullName>
    </submittedName>
</protein>
<feature type="region of interest" description="Disordered" evidence="1">
    <location>
        <begin position="48"/>
        <end position="80"/>
    </location>
</feature>
<dbReference type="RefSeq" id="WP_160823126.1">
    <property type="nucleotide sequence ID" value="NZ_JBHSXE010000001.1"/>
</dbReference>
<feature type="compositionally biased region" description="Pro residues" evidence="1">
    <location>
        <begin position="1"/>
        <end position="17"/>
    </location>
</feature>
<comment type="caution">
    <text evidence="3">The sequence shown here is derived from an EMBL/GenBank/DDBJ whole genome shotgun (WGS) entry which is preliminary data.</text>
</comment>
<keyword evidence="2" id="KW-0812">Transmembrane</keyword>
<accession>A0ABW2CQ36</accession>
<keyword evidence="2" id="KW-1133">Transmembrane helix</keyword>
<evidence type="ECO:0000256" key="1">
    <source>
        <dbReference type="SAM" id="MobiDB-lite"/>
    </source>
</evidence>
<dbReference type="EMBL" id="JBHSXS010000022">
    <property type="protein sequence ID" value="MFC6883807.1"/>
    <property type="molecule type" value="Genomic_DNA"/>
</dbReference>
<organism evidence="3 4">
    <name type="scientific">Actinomadura yumaensis</name>
    <dbReference type="NCBI Taxonomy" id="111807"/>
    <lineage>
        <taxon>Bacteria</taxon>
        <taxon>Bacillati</taxon>
        <taxon>Actinomycetota</taxon>
        <taxon>Actinomycetes</taxon>
        <taxon>Streptosporangiales</taxon>
        <taxon>Thermomonosporaceae</taxon>
        <taxon>Actinomadura</taxon>
    </lineage>
</organism>
<keyword evidence="2" id="KW-0472">Membrane</keyword>
<feature type="region of interest" description="Disordered" evidence="1">
    <location>
        <begin position="1"/>
        <end position="25"/>
    </location>
</feature>
<dbReference type="Proteomes" id="UP001596380">
    <property type="component" value="Unassembled WGS sequence"/>
</dbReference>
<gene>
    <name evidence="3" type="ORF">ACFQKB_28900</name>
</gene>
<keyword evidence="4" id="KW-1185">Reference proteome</keyword>